<evidence type="ECO:0000256" key="6">
    <source>
        <dbReference type="PIRSR" id="PIRSR622684-1"/>
    </source>
</evidence>
<dbReference type="GO" id="GO:0004198">
    <property type="term" value="F:calcium-dependent cysteine-type endopeptidase activity"/>
    <property type="evidence" value="ECO:0007669"/>
    <property type="project" value="InterPro"/>
</dbReference>
<dbReference type="SMART" id="SM00720">
    <property type="entry name" value="calpain_III"/>
    <property type="match status" value="1"/>
</dbReference>
<evidence type="ECO:0008006" key="13">
    <source>
        <dbReference type="Google" id="ProtNLM"/>
    </source>
</evidence>
<dbReference type="SUPFAM" id="SSF47473">
    <property type="entry name" value="EF-hand"/>
    <property type="match status" value="1"/>
</dbReference>
<accession>A0A653CKY6</accession>
<dbReference type="PROSITE" id="PS00139">
    <property type="entry name" value="THIOL_PROTEASE_CYS"/>
    <property type="match status" value="1"/>
</dbReference>
<dbReference type="SMART" id="SM00230">
    <property type="entry name" value="CysPc"/>
    <property type="match status" value="1"/>
</dbReference>
<dbReference type="Gene3D" id="2.60.120.380">
    <property type="match status" value="1"/>
</dbReference>
<dbReference type="SMART" id="SM00054">
    <property type="entry name" value="EFh"/>
    <property type="match status" value="2"/>
</dbReference>
<dbReference type="CDD" id="cd16196">
    <property type="entry name" value="EFh_PEF_CalpA_B"/>
    <property type="match status" value="1"/>
</dbReference>
<dbReference type="EMBL" id="CAACVG010007996">
    <property type="protein sequence ID" value="VEN47954.1"/>
    <property type="molecule type" value="Genomic_DNA"/>
</dbReference>
<dbReference type="InterPro" id="IPR018247">
    <property type="entry name" value="EF_Hand_1_Ca_BS"/>
</dbReference>
<evidence type="ECO:0000256" key="4">
    <source>
        <dbReference type="ARBA" id="ARBA00022807"/>
    </source>
</evidence>
<dbReference type="AlphaFoldDB" id="A0A653CKY6"/>
<dbReference type="InterPro" id="IPR022684">
    <property type="entry name" value="Calpain_cysteine_protease"/>
</dbReference>
<evidence type="ECO:0000256" key="8">
    <source>
        <dbReference type="SAM" id="MobiDB-lite"/>
    </source>
</evidence>
<evidence type="ECO:0000259" key="9">
    <source>
        <dbReference type="PROSITE" id="PS50203"/>
    </source>
</evidence>
<gene>
    <name evidence="11" type="ORF">CALMAC_LOCUS9581</name>
</gene>
<evidence type="ECO:0000313" key="12">
    <source>
        <dbReference type="Proteomes" id="UP000410492"/>
    </source>
</evidence>
<feature type="region of interest" description="Disordered" evidence="8">
    <location>
        <begin position="50"/>
        <end position="74"/>
    </location>
</feature>
<dbReference type="CDD" id="cd00214">
    <property type="entry name" value="Calpain_III"/>
    <property type="match status" value="1"/>
</dbReference>
<evidence type="ECO:0000256" key="2">
    <source>
        <dbReference type="ARBA" id="ARBA00022670"/>
    </source>
</evidence>
<dbReference type="CDD" id="cd00044">
    <property type="entry name" value="CysPc"/>
    <property type="match status" value="1"/>
</dbReference>
<feature type="compositionally biased region" description="Basic and acidic residues" evidence="8">
    <location>
        <begin position="784"/>
        <end position="795"/>
    </location>
</feature>
<reference evidence="11 12" key="1">
    <citation type="submission" date="2019-01" db="EMBL/GenBank/DDBJ databases">
        <authorList>
            <person name="Sayadi A."/>
        </authorList>
    </citation>
    <scope>NUCLEOTIDE SEQUENCE [LARGE SCALE GENOMIC DNA]</scope>
</reference>
<keyword evidence="12" id="KW-1185">Reference proteome</keyword>
<sequence>MWNAFLDRTSQSCAVIAAPQAHYKKKTDLMSVEYHNYIRKDVLSCLDQNPNANLKSNRPPMRPNTSPKMKRGVKKTPPVYFKADLMFEEGKPKPGACLHSEDCKCSKKCHLRAKSAKDVKAVVEKGNDKKTVIITPRKALSPQKSPRASHSEEPLVVQGNAVFIPIEEGTKYLVKDIESVQLCKKPKRISNRESMQSGKGRRISERGVQDINKTSDPFLLKLIKFGERGSGYRVKSGEPQDFYKLRDQCLDRGDLFEDPEFPATDSSLFFSRRPDRYYEWRRPNEIANNPQFFVEGFSRFDVQQGELGDCWLLAAAANLTLYKRLFFQIVPDDQDFDEKYAGIFHFRFWQYGKWVDVVIDDRLPTYQGQLVFLHSTEDNEFWSALLEKAYAKLHGSYEALKGGSTCEAMEDFTGGVTEMYEMEACPPNLFQIVLKAYERSSLMGCSIEPDPNVLEAQTPEGLIRGHAYSITCVKYVDISTPNVAGKIPLLRLRNPWGNESEWNGAWSDGAPEWRFISEEEKEELGLTFDNDGEFWMSFKDFQKHFSRLEICNLNPDSLSEEELLEGHKKKWEMSVFEGEWVRGVTAGGCRNFLDSFWHNPQYRITLTEVDEGEDEELCTMIVALMQKNRRQIRNTGADLLTIGFALYYLPYPDRVPKPLDLNFFKYNASVARSPSFINLREVTCRFKLPPGTYCIVPSTFDPNEEGEFLLRVFTEKANIMEENDEKVGYADLDQKIAQEPTEEEKEETNKVYEFFLQIAKEDKEVDWKELKEVLDFALKPELQRTKSPSEDRRTLTETNATPSVAQTQNVNSSNIFLTLGRLICGALCKDSPLSDLIPLASKATPLNAGVALKEMHMNEFSKDICRSMIAMLDVDRSGKLGYEEFTELWKLIMVWKNVWTVYDTDNSGTFSGFELREALNSAGFKLNSRILNILMHRYGGKHGQIHFDDFMMCAIKLKTMIDIFKEKDANNTDAATFSMEEWLEHTLYT</sequence>
<dbReference type="OrthoDB" id="424753at2759"/>
<dbReference type="InterPro" id="IPR001300">
    <property type="entry name" value="Peptidase_C2_calpain_cat"/>
</dbReference>
<dbReference type="InterPro" id="IPR033883">
    <property type="entry name" value="C2_III"/>
</dbReference>
<keyword evidence="5" id="KW-0106">Calcium</keyword>
<keyword evidence="3 7" id="KW-0378">Hydrolase</keyword>
<dbReference type="SUPFAM" id="SSF49758">
    <property type="entry name" value="Calpain large subunit, middle domain (domain III)"/>
    <property type="match status" value="1"/>
</dbReference>
<proteinExistence type="inferred from homology"/>
<dbReference type="InterPro" id="IPR000169">
    <property type="entry name" value="Pept_cys_AS"/>
</dbReference>
<feature type="active site" evidence="6 7">
    <location>
        <position position="310"/>
    </location>
</feature>
<comment type="similarity">
    <text evidence="1">Belongs to the peptidase C2 family.</text>
</comment>
<organism evidence="11 12">
    <name type="scientific">Callosobruchus maculatus</name>
    <name type="common">Southern cowpea weevil</name>
    <name type="synonym">Pulse bruchid</name>
    <dbReference type="NCBI Taxonomy" id="64391"/>
    <lineage>
        <taxon>Eukaryota</taxon>
        <taxon>Metazoa</taxon>
        <taxon>Ecdysozoa</taxon>
        <taxon>Arthropoda</taxon>
        <taxon>Hexapoda</taxon>
        <taxon>Insecta</taxon>
        <taxon>Pterygota</taxon>
        <taxon>Neoptera</taxon>
        <taxon>Endopterygota</taxon>
        <taxon>Coleoptera</taxon>
        <taxon>Polyphaga</taxon>
        <taxon>Cucujiformia</taxon>
        <taxon>Chrysomeloidea</taxon>
        <taxon>Chrysomelidae</taxon>
        <taxon>Bruchinae</taxon>
        <taxon>Bruchini</taxon>
        <taxon>Callosobruchus</taxon>
    </lineage>
</organism>
<feature type="active site" evidence="6 7">
    <location>
        <position position="466"/>
    </location>
</feature>
<dbReference type="PROSITE" id="PS50203">
    <property type="entry name" value="CALPAIN_CAT"/>
    <property type="match status" value="1"/>
</dbReference>
<dbReference type="Pfam" id="PF01067">
    <property type="entry name" value="Calpain_III"/>
    <property type="match status" value="1"/>
</dbReference>
<keyword evidence="4 7" id="KW-0788">Thiol protease</keyword>
<dbReference type="FunFam" id="3.90.70.10:FF:000001">
    <property type="entry name" value="Calpain-1 catalytic subunit"/>
    <property type="match status" value="1"/>
</dbReference>
<dbReference type="GO" id="GO:0005737">
    <property type="term" value="C:cytoplasm"/>
    <property type="evidence" value="ECO:0007669"/>
    <property type="project" value="TreeGrafter"/>
</dbReference>
<dbReference type="InterPro" id="IPR022682">
    <property type="entry name" value="Calpain_domain_III"/>
</dbReference>
<dbReference type="GO" id="GO:0006508">
    <property type="term" value="P:proteolysis"/>
    <property type="evidence" value="ECO:0007669"/>
    <property type="project" value="UniProtKB-KW"/>
</dbReference>
<evidence type="ECO:0000256" key="5">
    <source>
        <dbReference type="ARBA" id="ARBA00022837"/>
    </source>
</evidence>
<dbReference type="PANTHER" id="PTHR10183:SF433">
    <property type="entry name" value="CALPAIN-A-RELATED"/>
    <property type="match status" value="1"/>
</dbReference>
<dbReference type="InterPro" id="IPR011992">
    <property type="entry name" value="EF-hand-dom_pair"/>
</dbReference>
<dbReference type="Pfam" id="PF00648">
    <property type="entry name" value="Peptidase_C2"/>
    <property type="match status" value="1"/>
</dbReference>
<dbReference type="PRINTS" id="PR00704">
    <property type="entry name" value="CALPAIN"/>
</dbReference>
<dbReference type="InterPro" id="IPR002048">
    <property type="entry name" value="EF_hand_dom"/>
</dbReference>
<dbReference type="PROSITE" id="PS50222">
    <property type="entry name" value="EF_HAND_2"/>
    <property type="match status" value="2"/>
</dbReference>
<dbReference type="GO" id="GO:0005509">
    <property type="term" value="F:calcium ion binding"/>
    <property type="evidence" value="ECO:0007669"/>
    <property type="project" value="InterPro"/>
</dbReference>
<feature type="domain" description="EF-hand" evidence="10">
    <location>
        <begin position="896"/>
        <end position="925"/>
    </location>
</feature>
<feature type="domain" description="EF-hand" evidence="10">
    <location>
        <begin position="860"/>
        <end position="895"/>
    </location>
</feature>
<dbReference type="PANTHER" id="PTHR10183">
    <property type="entry name" value="CALPAIN"/>
    <property type="match status" value="1"/>
</dbReference>
<evidence type="ECO:0000256" key="7">
    <source>
        <dbReference type="PROSITE-ProRule" id="PRU00239"/>
    </source>
</evidence>
<dbReference type="Proteomes" id="UP000410492">
    <property type="component" value="Unassembled WGS sequence"/>
</dbReference>
<dbReference type="InterPro" id="IPR038765">
    <property type="entry name" value="Papain-like_cys_pep_sf"/>
</dbReference>
<name>A0A653CKY6_CALMS</name>
<feature type="active site" evidence="6 7">
    <location>
        <position position="494"/>
    </location>
</feature>
<dbReference type="SUPFAM" id="SSF54001">
    <property type="entry name" value="Cysteine proteinases"/>
    <property type="match status" value="1"/>
</dbReference>
<dbReference type="Gene3D" id="3.90.70.10">
    <property type="entry name" value="Cysteine proteinases"/>
    <property type="match status" value="1"/>
</dbReference>
<protein>
    <recommendedName>
        <fullName evidence="13">Calpain catalytic domain-containing protein</fullName>
    </recommendedName>
</protein>
<feature type="domain" description="Calpain catalytic" evidence="9">
    <location>
        <begin position="255"/>
        <end position="554"/>
    </location>
</feature>
<evidence type="ECO:0000256" key="1">
    <source>
        <dbReference type="ARBA" id="ARBA00007623"/>
    </source>
</evidence>
<evidence type="ECO:0000256" key="3">
    <source>
        <dbReference type="ARBA" id="ARBA00022801"/>
    </source>
</evidence>
<keyword evidence="2 7" id="KW-0645">Protease</keyword>
<evidence type="ECO:0000313" key="11">
    <source>
        <dbReference type="EMBL" id="VEN47954.1"/>
    </source>
</evidence>
<dbReference type="InterPro" id="IPR022683">
    <property type="entry name" value="Calpain_III"/>
</dbReference>
<dbReference type="Gene3D" id="1.10.238.10">
    <property type="entry name" value="EF-hand"/>
    <property type="match status" value="1"/>
</dbReference>
<dbReference type="InterPro" id="IPR036213">
    <property type="entry name" value="Calpain_III_sf"/>
</dbReference>
<dbReference type="PROSITE" id="PS00018">
    <property type="entry name" value="EF_HAND_1"/>
    <property type="match status" value="1"/>
</dbReference>
<dbReference type="FunFam" id="2.60.120.380:FF:000002">
    <property type="entry name" value="calpain-3 isoform X1"/>
    <property type="match status" value="1"/>
</dbReference>
<evidence type="ECO:0000259" key="10">
    <source>
        <dbReference type="PROSITE" id="PS50222"/>
    </source>
</evidence>
<feature type="region of interest" description="Disordered" evidence="8">
    <location>
        <begin position="784"/>
        <end position="804"/>
    </location>
</feature>